<reference evidence="1 2" key="1">
    <citation type="submission" date="2015-05" db="EMBL/GenBank/DDBJ databases">
        <title>Whole genome sequence and identification of bacterial endophytes from Costus igneus.</title>
        <authorList>
            <person name="Lee Y.P."/>
            <person name="Gan H.M."/>
            <person name="Eng W."/>
            <person name="Wheatley M.S."/>
            <person name="Caraballo A."/>
            <person name="Polter S."/>
            <person name="Savka M.A."/>
            <person name="Hudson A.O."/>
        </authorList>
    </citation>
    <scope>NUCLEOTIDE SEQUENCE [LARGE SCALE GENOMIC DNA]</scope>
    <source>
        <strain evidence="1 2">RIT375</strain>
    </source>
</reference>
<dbReference type="PATRIC" id="fig|1392.242.peg.1281"/>
<evidence type="ECO:0000313" key="2">
    <source>
        <dbReference type="Proteomes" id="UP000035904"/>
    </source>
</evidence>
<evidence type="ECO:0000313" key="1">
    <source>
        <dbReference type="EMBL" id="KLV17302.1"/>
    </source>
</evidence>
<dbReference type="Proteomes" id="UP000035904">
    <property type="component" value="Unassembled WGS sequence"/>
</dbReference>
<dbReference type="EMBL" id="LDPG01000012">
    <property type="protein sequence ID" value="KLV17302.1"/>
    <property type="molecule type" value="Genomic_DNA"/>
</dbReference>
<sequence>MYMLKQKYFLTENNSIITIEDIIAKKIVCAFRAKQLNYNILEKLFYMGIGKEFVYSKEIKEHYFVKQVQIKYPELFYFCNSTQEAEICIAVRQNLLTMKDVFISSRSFEKTFQYLGEYIEGKRSSKVLLITSEDKYKSLFKMLKEISFIEIEKNDKVDFESLQDYGIVMSDLTHYESLQQMEHLKTKVLVFDVDKENIEVGPIVFTETFILPKLEFKKQSLSSIQFSDEALLFFFIQRILFINAFELYNEIAENIQVPIRSQLSINKLTLEGYSKNIILYPKTEYHREMYLAK</sequence>
<dbReference type="AlphaFoldDB" id="A0A0J1HUA5"/>
<dbReference type="RefSeq" id="WP_002195055.1">
    <property type="nucleotide sequence ID" value="NZ_LDPG01000012.1"/>
</dbReference>
<comment type="caution">
    <text evidence="1">The sequence shown here is derived from an EMBL/GenBank/DDBJ whole genome shotgun (WGS) entry which is preliminary data.</text>
</comment>
<organism evidence="1 2">
    <name type="scientific">Bacillus anthracis</name>
    <name type="common">anthrax bacterium</name>
    <dbReference type="NCBI Taxonomy" id="1392"/>
    <lineage>
        <taxon>Bacteria</taxon>
        <taxon>Bacillati</taxon>
        <taxon>Bacillota</taxon>
        <taxon>Bacilli</taxon>
        <taxon>Bacillales</taxon>
        <taxon>Bacillaceae</taxon>
        <taxon>Bacillus</taxon>
        <taxon>Bacillus cereus group</taxon>
    </lineage>
</organism>
<proteinExistence type="predicted"/>
<protein>
    <submittedName>
        <fullName evidence="1">Uncharacterized protein</fullName>
    </submittedName>
</protein>
<name>A0A0J1HUA5_BACAN</name>
<accession>A0A0J1HUA5</accession>
<gene>
    <name evidence="1" type="ORF">ABW01_17005</name>
</gene>